<evidence type="ECO:0000313" key="2">
    <source>
        <dbReference type="Proteomes" id="UP000006671"/>
    </source>
</evidence>
<proteinExistence type="predicted"/>
<dbReference type="KEGG" id="ngr:NAEGRDRAFT_63933"/>
<dbReference type="InterPro" id="IPR018652">
    <property type="entry name" value="DUF2082_NA-bd_Znr"/>
</dbReference>
<sequence>MSQIVPSSSSNNSSSPWLVTTGSGFDKSSDMTAVIPISNDIYELEKQKVRFVCEKCKGSEYRLGEVRSCGSLMAKIFNVQNRRFITVTCSTCGHTQFFESTQSALANILDILIR</sequence>
<organism evidence="2">
    <name type="scientific">Naegleria gruberi</name>
    <name type="common">Amoeba</name>
    <dbReference type="NCBI Taxonomy" id="5762"/>
    <lineage>
        <taxon>Eukaryota</taxon>
        <taxon>Discoba</taxon>
        <taxon>Heterolobosea</taxon>
        <taxon>Tetramitia</taxon>
        <taxon>Eutetramitia</taxon>
        <taxon>Vahlkampfiidae</taxon>
        <taxon>Naegleria</taxon>
    </lineage>
</organism>
<dbReference type="OrthoDB" id="10261170at2759"/>
<accession>D2V4W8</accession>
<protein>
    <submittedName>
        <fullName evidence="1">Predicted protein</fullName>
    </submittedName>
</protein>
<name>D2V4W8_NAEGR</name>
<evidence type="ECO:0000313" key="1">
    <source>
        <dbReference type="EMBL" id="EFC48002.1"/>
    </source>
</evidence>
<dbReference type="RefSeq" id="XP_002680746.1">
    <property type="nucleotide sequence ID" value="XM_002680700.1"/>
</dbReference>
<dbReference type="GeneID" id="8849627"/>
<dbReference type="InParanoid" id="D2V4W8"/>
<reference evidence="1 2" key="1">
    <citation type="journal article" date="2010" name="Cell">
        <title>The genome of Naegleria gruberi illuminates early eukaryotic versatility.</title>
        <authorList>
            <person name="Fritz-Laylin L.K."/>
            <person name="Prochnik S.E."/>
            <person name="Ginger M.L."/>
            <person name="Dacks J.B."/>
            <person name="Carpenter M.L."/>
            <person name="Field M.C."/>
            <person name="Kuo A."/>
            <person name="Paredez A."/>
            <person name="Chapman J."/>
            <person name="Pham J."/>
            <person name="Shu S."/>
            <person name="Neupane R."/>
            <person name="Cipriano M."/>
            <person name="Mancuso J."/>
            <person name="Tu H."/>
            <person name="Salamov A."/>
            <person name="Lindquist E."/>
            <person name="Shapiro H."/>
            <person name="Lucas S."/>
            <person name="Grigoriev I.V."/>
            <person name="Cande W.Z."/>
            <person name="Fulton C."/>
            <person name="Rokhsar D.S."/>
            <person name="Dawson S.C."/>
        </authorList>
    </citation>
    <scope>NUCLEOTIDE SEQUENCE [LARGE SCALE GENOMIC DNA]</scope>
    <source>
        <strain evidence="1 2">NEG-M</strain>
    </source>
</reference>
<dbReference type="OMA" id="HTQFFES"/>
<dbReference type="Proteomes" id="UP000006671">
    <property type="component" value="Unassembled WGS sequence"/>
</dbReference>
<dbReference type="EMBL" id="GG738852">
    <property type="protein sequence ID" value="EFC48002.1"/>
    <property type="molecule type" value="Genomic_DNA"/>
</dbReference>
<dbReference type="Pfam" id="PF09855">
    <property type="entry name" value="Zn_ribbon_13"/>
    <property type="match status" value="1"/>
</dbReference>
<keyword evidence="2" id="KW-1185">Reference proteome</keyword>
<dbReference type="AlphaFoldDB" id="D2V4W8"/>
<dbReference type="VEuPathDB" id="AmoebaDB:NAEGRDRAFT_63933"/>
<gene>
    <name evidence="1" type="ORF">NAEGRDRAFT_63933</name>
</gene>